<name>A0A183KBS8_9TREM</name>
<proteinExistence type="predicted"/>
<dbReference type="EMBL" id="UZAK01035142">
    <property type="protein sequence ID" value="VDP48875.1"/>
    <property type="molecule type" value="Genomic_DNA"/>
</dbReference>
<reference evidence="3" key="1">
    <citation type="submission" date="2016-06" db="UniProtKB">
        <authorList>
            <consortium name="WormBaseParasite"/>
        </authorList>
    </citation>
    <scope>IDENTIFICATION</scope>
</reference>
<organism evidence="3">
    <name type="scientific">Schistosoma curassoni</name>
    <dbReference type="NCBI Taxonomy" id="6186"/>
    <lineage>
        <taxon>Eukaryota</taxon>
        <taxon>Metazoa</taxon>
        <taxon>Spiralia</taxon>
        <taxon>Lophotrochozoa</taxon>
        <taxon>Platyhelminthes</taxon>
        <taxon>Trematoda</taxon>
        <taxon>Digenea</taxon>
        <taxon>Strigeidida</taxon>
        <taxon>Schistosomatoidea</taxon>
        <taxon>Schistosomatidae</taxon>
        <taxon>Schistosoma</taxon>
    </lineage>
</organism>
<dbReference type="Proteomes" id="UP000279833">
    <property type="component" value="Unassembled WGS sequence"/>
</dbReference>
<dbReference type="WBParaSite" id="SCUD_0001246901-mRNA-1">
    <property type="protein sequence ID" value="SCUD_0001246901-mRNA-1"/>
    <property type="gene ID" value="SCUD_0001246901"/>
</dbReference>
<reference evidence="1 2" key="2">
    <citation type="submission" date="2018-11" db="EMBL/GenBank/DDBJ databases">
        <authorList>
            <consortium name="Pathogen Informatics"/>
        </authorList>
    </citation>
    <scope>NUCLEOTIDE SEQUENCE [LARGE SCALE GENOMIC DNA]</scope>
    <source>
        <strain evidence="1">Dakar</strain>
        <strain evidence="2">Dakar, Senegal</strain>
    </source>
</reference>
<evidence type="ECO:0000313" key="3">
    <source>
        <dbReference type="WBParaSite" id="SCUD_0001246901-mRNA-1"/>
    </source>
</evidence>
<evidence type="ECO:0000313" key="2">
    <source>
        <dbReference type="Proteomes" id="UP000279833"/>
    </source>
</evidence>
<accession>A0A183KBS8</accession>
<protein>
    <submittedName>
        <fullName evidence="1 3">Uncharacterized protein</fullName>
    </submittedName>
</protein>
<dbReference type="AlphaFoldDB" id="A0A183KBS8"/>
<evidence type="ECO:0000313" key="1">
    <source>
        <dbReference type="EMBL" id="VDP48875.1"/>
    </source>
</evidence>
<keyword evidence="2" id="KW-1185">Reference proteome</keyword>
<sequence length="152" mass="17318">MEFLLFLIQVSNIVVLEKNLIISLVSTALSHQNMYFDTKQSGGNSYRTNTDIHWSRREKLSNNDISLNETVEDENIQNRCTVTDRLVIGEMDNISETHSRGVQANLSCATTEDTLKSNNTEVNKPTNREEFSSLCQTPLKQNWKQHESVGIL</sequence>
<gene>
    <name evidence="1" type="ORF">SCUD_LOCUS12466</name>
</gene>